<dbReference type="NCBIfam" id="TIGR03491">
    <property type="entry name" value="TM0106 family RecB-like putative nuclease"/>
    <property type="match status" value="1"/>
</dbReference>
<reference evidence="2 3" key="1">
    <citation type="submission" date="2017-09" db="EMBL/GenBank/DDBJ databases">
        <title>Depth-based differentiation of microbial function through sediment-hosted aquifers and enrichment of novel symbionts in the deep terrestrial subsurface.</title>
        <authorList>
            <person name="Probst A.J."/>
            <person name="Ladd B."/>
            <person name="Jarett J.K."/>
            <person name="Geller-Mcgrath D.E."/>
            <person name="Sieber C.M."/>
            <person name="Emerson J.B."/>
            <person name="Anantharaman K."/>
            <person name="Thomas B.C."/>
            <person name="Malmstrom R."/>
            <person name="Stieglmeier M."/>
            <person name="Klingl A."/>
            <person name="Woyke T."/>
            <person name="Ryan C.M."/>
            <person name="Banfield J.F."/>
        </authorList>
    </citation>
    <scope>NUCLEOTIDE SEQUENCE [LARGE SCALE GENOMIC DNA]</scope>
    <source>
        <strain evidence="2">CG10_big_fil_rev_8_21_14_0_10_50_16</strain>
    </source>
</reference>
<dbReference type="InterPro" id="IPR011604">
    <property type="entry name" value="PDDEXK-like_dom_sf"/>
</dbReference>
<dbReference type="Gene3D" id="3.90.320.10">
    <property type="match status" value="1"/>
</dbReference>
<dbReference type="SUPFAM" id="SSF53098">
    <property type="entry name" value="Ribonuclease H-like"/>
    <property type="match status" value="1"/>
</dbReference>
<comment type="caution">
    <text evidence="2">The sequence shown here is derived from an EMBL/GenBank/DDBJ whole genome shotgun (WGS) entry which is preliminary data.</text>
</comment>
<evidence type="ECO:0000259" key="1">
    <source>
        <dbReference type="Pfam" id="PF13482"/>
    </source>
</evidence>
<dbReference type="InterPro" id="IPR012337">
    <property type="entry name" value="RNaseH-like_sf"/>
</dbReference>
<gene>
    <name evidence="2" type="ORF">COV06_01620</name>
</gene>
<name>A0A2H0RNI6_9BACT</name>
<evidence type="ECO:0000313" key="2">
    <source>
        <dbReference type="EMBL" id="PIR48078.1"/>
    </source>
</evidence>
<dbReference type="Proteomes" id="UP000230084">
    <property type="component" value="Unassembled WGS sequence"/>
</dbReference>
<dbReference type="Pfam" id="PF13482">
    <property type="entry name" value="RNase_H_2"/>
    <property type="match status" value="1"/>
</dbReference>
<feature type="domain" description="YprB ribonuclease H-like" evidence="1">
    <location>
        <begin position="321"/>
        <end position="494"/>
    </location>
</feature>
<dbReference type="AlphaFoldDB" id="A0A2H0RNI6"/>
<dbReference type="InterPro" id="IPR019993">
    <property type="entry name" value="RecB_nuclease_TM0106_put"/>
</dbReference>
<proteinExistence type="predicted"/>
<evidence type="ECO:0000313" key="3">
    <source>
        <dbReference type="Proteomes" id="UP000230084"/>
    </source>
</evidence>
<dbReference type="InterPro" id="IPR038720">
    <property type="entry name" value="YprB_RNase_H-like_dom"/>
</dbReference>
<organism evidence="2 3">
    <name type="scientific">Candidatus Uhrbacteria bacterium CG10_big_fil_rev_8_21_14_0_10_50_16</name>
    <dbReference type="NCBI Taxonomy" id="1975039"/>
    <lineage>
        <taxon>Bacteria</taxon>
        <taxon>Candidatus Uhriibacteriota</taxon>
    </lineage>
</organism>
<sequence length="501" mass="57796">MIPSFRYGRNVEKIRGSVKRLPQACYTVSIMELTEKTFFYYAKCPKWVRRSVVHGANLDALQARLIDDGLLPEVMEKLLTIRGQYSVVEDEDQNDAFSRTMELMKSGVQTIYRGVFVDGHWVARPDVLERVEGKSALGAYYYVAVDIKRMSDPRSIRDEHKMQGAFYAELLERVQDVKPTSGYIMSSSGVIMRYDLERFEANYRLTLDAIERILAGEDPAHILTSGCKTSPFFNVCMDETEDCDDLSLLNRIQASEVEELQGAGVTTVLELAAADVAPLADKLLDMKEDRLRFLHRQAVSLKERVHDVVEVITFPQSNIELYFDIESDPVRDLDYLFGVLTVVSKEDGTTEESYQAFLAKSEEEEQRAWEEFAQFLHEHKHAPVYHYGWYEISVCHKMIDRYGAPDGVLESLEKNFIDLNAQLRSAVIFPLPFYSLKDLARYIGFSWRAEDASGVNSIRWYHEWLERGDKSLLERIVQYNEDDVRATYLLKTWLKKQRPSV</sequence>
<accession>A0A2H0RNI6</accession>
<dbReference type="EMBL" id="PCYM01000001">
    <property type="protein sequence ID" value="PIR48078.1"/>
    <property type="molecule type" value="Genomic_DNA"/>
</dbReference>
<protein>
    <recommendedName>
        <fullName evidence="1">YprB ribonuclease H-like domain-containing protein</fullName>
    </recommendedName>
</protein>